<dbReference type="RefSeq" id="WP_028093611.1">
    <property type="nucleotide sequence ID" value="NZ_BNAP01000008.1"/>
</dbReference>
<comment type="caution">
    <text evidence="2">The sequence shown here is derived from an EMBL/GenBank/DDBJ whole genome shotgun (WGS) entry which is preliminary data.</text>
</comment>
<dbReference type="InterPro" id="IPR036291">
    <property type="entry name" value="NAD(P)-bd_dom_sf"/>
</dbReference>
<dbReference type="InterPro" id="IPR020843">
    <property type="entry name" value="ER"/>
</dbReference>
<name>A0A8J3H6F6_9RHOB</name>
<evidence type="ECO:0000259" key="1">
    <source>
        <dbReference type="SMART" id="SM00829"/>
    </source>
</evidence>
<dbReference type="InterPro" id="IPR013149">
    <property type="entry name" value="ADH-like_C"/>
</dbReference>
<feature type="domain" description="Enoyl reductase (ER)" evidence="1">
    <location>
        <begin position="10"/>
        <end position="316"/>
    </location>
</feature>
<dbReference type="SUPFAM" id="SSF51735">
    <property type="entry name" value="NAD(P)-binding Rossmann-fold domains"/>
    <property type="match status" value="1"/>
</dbReference>
<dbReference type="InterPro" id="IPR051397">
    <property type="entry name" value="Zn-ADH-like_protein"/>
</dbReference>
<gene>
    <name evidence="2" type="ORF">GCM10010961_22300</name>
</gene>
<proteinExistence type="predicted"/>
<dbReference type="PANTHER" id="PTHR43677">
    <property type="entry name" value="SHORT-CHAIN DEHYDROGENASE/REDUCTASE"/>
    <property type="match status" value="1"/>
</dbReference>
<dbReference type="Pfam" id="PF08240">
    <property type="entry name" value="ADH_N"/>
    <property type="match status" value="1"/>
</dbReference>
<reference evidence="2" key="2">
    <citation type="submission" date="2020-09" db="EMBL/GenBank/DDBJ databases">
        <authorList>
            <person name="Sun Q."/>
            <person name="Zhou Y."/>
        </authorList>
    </citation>
    <scope>NUCLEOTIDE SEQUENCE</scope>
    <source>
        <strain evidence="2">CGMCC 1.7081</strain>
    </source>
</reference>
<dbReference type="InterPro" id="IPR011032">
    <property type="entry name" value="GroES-like_sf"/>
</dbReference>
<organism evidence="2 3">
    <name type="scientific">Pseudodonghicola xiamenensis</name>
    <dbReference type="NCBI Taxonomy" id="337702"/>
    <lineage>
        <taxon>Bacteria</taxon>
        <taxon>Pseudomonadati</taxon>
        <taxon>Pseudomonadota</taxon>
        <taxon>Alphaproteobacteria</taxon>
        <taxon>Rhodobacterales</taxon>
        <taxon>Paracoccaceae</taxon>
        <taxon>Pseudodonghicola</taxon>
    </lineage>
</organism>
<dbReference type="SMART" id="SM00829">
    <property type="entry name" value="PKS_ER"/>
    <property type="match status" value="1"/>
</dbReference>
<evidence type="ECO:0000313" key="3">
    <source>
        <dbReference type="Proteomes" id="UP000611500"/>
    </source>
</evidence>
<dbReference type="GO" id="GO:0016491">
    <property type="term" value="F:oxidoreductase activity"/>
    <property type="evidence" value="ECO:0007669"/>
    <property type="project" value="InterPro"/>
</dbReference>
<dbReference type="AlphaFoldDB" id="A0A8J3H6F6"/>
<dbReference type="Pfam" id="PF00107">
    <property type="entry name" value="ADH_zinc_N"/>
    <property type="match status" value="1"/>
</dbReference>
<sequence length="318" mass="33420">MRAYHLTSAGGQARLTDLPDPVPGPGQIGVTIRACGLNFADLLMLKGTYQDTPSLPFTPGMEIAGVIDSLGTGVTGLTPGDRVAIYSGQGGLAQRGVFDAARVVKIPDEMPFEHAAAFQIAYGTSHMALDYRARLQPGETLLVTGAAGGVGLTAVEIGKLMGATVIAQARGDDKLAVAKAAGADHLIGADEDLRARVLELGGADVVYDAVGGELWKAAFRACNPEARLLPIGFASGEVPQIPANHILVKNLTVIGFYIGGYLKFRPEAVTQSLATLIGWYLQGRLKPHVSNLLPLDQVEEGLALLRDRRSTGKVVITM</sequence>
<dbReference type="Proteomes" id="UP000611500">
    <property type="component" value="Unassembled WGS sequence"/>
</dbReference>
<dbReference type="InterPro" id="IPR013154">
    <property type="entry name" value="ADH-like_N"/>
</dbReference>
<evidence type="ECO:0000313" key="2">
    <source>
        <dbReference type="EMBL" id="GHG91229.1"/>
    </source>
</evidence>
<dbReference type="EMBL" id="BNAP01000008">
    <property type="protein sequence ID" value="GHG91229.1"/>
    <property type="molecule type" value="Genomic_DNA"/>
</dbReference>
<accession>A0A8J3H6F6</accession>
<protein>
    <submittedName>
        <fullName evidence="2">NADPH:quinone oxidoreductase</fullName>
    </submittedName>
</protein>
<dbReference type="PANTHER" id="PTHR43677:SF4">
    <property type="entry name" value="QUINONE OXIDOREDUCTASE-LIKE PROTEIN 2"/>
    <property type="match status" value="1"/>
</dbReference>
<dbReference type="Gene3D" id="3.90.180.10">
    <property type="entry name" value="Medium-chain alcohol dehydrogenases, catalytic domain"/>
    <property type="match status" value="1"/>
</dbReference>
<dbReference type="CDD" id="cd08241">
    <property type="entry name" value="QOR1"/>
    <property type="match status" value="1"/>
</dbReference>
<reference evidence="2" key="1">
    <citation type="journal article" date="2014" name="Int. J. Syst. Evol. Microbiol.">
        <title>Complete genome sequence of Corynebacterium casei LMG S-19264T (=DSM 44701T), isolated from a smear-ripened cheese.</title>
        <authorList>
            <consortium name="US DOE Joint Genome Institute (JGI-PGF)"/>
            <person name="Walter F."/>
            <person name="Albersmeier A."/>
            <person name="Kalinowski J."/>
            <person name="Ruckert C."/>
        </authorList>
    </citation>
    <scope>NUCLEOTIDE SEQUENCE</scope>
    <source>
        <strain evidence="2">CGMCC 1.7081</strain>
    </source>
</reference>
<keyword evidence="3" id="KW-1185">Reference proteome</keyword>
<dbReference type="Gene3D" id="3.40.50.720">
    <property type="entry name" value="NAD(P)-binding Rossmann-like Domain"/>
    <property type="match status" value="1"/>
</dbReference>
<dbReference type="SUPFAM" id="SSF50129">
    <property type="entry name" value="GroES-like"/>
    <property type="match status" value="1"/>
</dbReference>